<organism evidence="3">
    <name type="scientific">Chitinibacter mangrovi</name>
    <dbReference type="NCBI Taxonomy" id="3153927"/>
    <lineage>
        <taxon>Bacteria</taxon>
        <taxon>Pseudomonadati</taxon>
        <taxon>Pseudomonadota</taxon>
        <taxon>Betaproteobacteria</taxon>
        <taxon>Neisseriales</taxon>
        <taxon>Chitinibacteraceae</taxon>
        <taxon>Chitinibacter</taxon>
    </lineage>
</organism>
<dbReference type="InterPro" id="IPR000073">
    <property type="entry name" value="AB_hydrolase_1"/>
</dbReference>
<proteinExistence type="predicted"/>
<dbReference type="Pfam" id="PF00561">
    <property type="entry name" value="Abhydrolase_1"/>
    <property type="match status" value="1"/>
</dbReference>
<dbReference type="PANTHER" id="PTHR43798">
    <property type="entry name" value="MONOACYLGLYCEROL LIPASE"/>
    <property type="match status" value="1"/>
</dbReference>
<feature type="region of interest" description="Disordered" evidence="1">
    <location>
        <begin position="51"/>
        <end position="82"/>
    </location>
</feature>
<dbReference type="SUPFAM" id="SSF53474">
    <property type="entry name" value="alpha/beta-Hydrolases"/>
    <property type="match status" value="1"/>
</dbReference>
<dbReference type="KEGG" id="cmav:ABHF33_05010"/>
<dbReference type="Gene3D" id="3.40.50.1820">
    <property type="entry name" value="alpha/beta hydrolase"/>
    <property type="match status" value="1"/>
</dbReference>
<evidence type="ECO:0000256" key="1">
    <source>
        <dbReference type="SAM" id="MobiDB-lite"/>
    </source>
</evidence>
<accession>A0AAU7FD80</accession>
<dbReference type="GO" id="GO:0016020">
    <property type="term" value="C:membrane"/>
    <property type="evidence" value="ECO:0007669"/>
    <property type="project" value="TreeGrafter"/>
</dbReference>
<name>A0AAU7FD80_9NEIS</name>
<dbReference type="InterPro" id="IPR050266">
    <property type="entry name" value="AB_hydrolase_sf"/>
</dbReference>
<dbReference type="InterPro" id="IPR029058">
    <property type="entry name" value="AB_hydrolase_fold"/>
</dbReference>
<keyword evidence="3" id="KW-0378">Hydrolase</keyword>
<dbReference type="InterPro" id="IPR000639">
    <property type="entry name" value="Epox_hydrolase-like"/>
</dbReference>
<dbReference type="AlphaFoldDB" id="A0AAU7FD80"/>
<protein>
    <submittedName>
        <fullName evidence="3">Alpha/beta hydrolase</fullName>
    </submittedName>
</protein>
<dbReference type="PRINTS" id="PR00111">
    <property type="entry name" value="ABHYDROLASE"/>
</dbReference>
<reference evidence="3" key="1">
    <citation type="submission" date="2024-05" db="EMBL/GenBank/DDBJ databases">
        <authorList>
            <person name="Yang L."/>
            <person name="Pan L."/>
        </authorList>
    </citation>
    <scope>NUCLEOTIDE SEQUENCE</scope>
    <source>
        <strain evidence="3">FCG-7</strain>
    </source>
</reference>
<dbReference type="PANTHER" id="PTHR43798:SF33">
    <property type="entry name" value="HYDROLASE, PUTATIVE (AFU_ORTHOLOGUE AFUA_2G14860)-RELATED"/>
    <property type="match status" value="1"/>
</dbReference>
<gene>
    <name evidence="3" type="ORF">ABHF33_05010</name>
</gene>
<dbReference type="RefSeq" id="WP_348945919.1">
    <property type="nucleotide sequence ID" value="NZ_CP157355.1"/>
</dbReference>
<evidence type="ECO:0000259" key="2">
    <source>
        <dbReference type="Pfam" id="PF00561"/>
    </source>
</evidence>
<feature type="domain" description="AB hydrolase-1" evidence="2">
    <location>
        <begin position="110"/>
        <end position="368"/>
    </location>
</feature>
<dbReference type="GO" id="GO:0016787">
    <property type="term" value="F:hydrolase activity"/>
    <property type="evidence" value="ECO:0007669"/>
    <property type="project" value="UniProtKB-KW"/>
</dbReference>
<feature type="compositionally biased region" description="Low complexity" evidence="1">
    <location>
        <begin position="53"/>
        <end position="78"/>
    </location>
</feature>
<evidence type="ECO:0000313" key="3">
    <source>
        <dbReference type="EMBL" id="XBM01643.1"/>
    </source>
</evidence>
<sequence length="381" mass="41484">MPISSRFAHCLIYSSLICALSACGGGAYRDPTIDCLKKNPKASLDELKKCTTDTKTTPKPSPAATATPAPSPTSTGAPNNIRLSPPKQGLLSIGNNINLEYLDFGGKGEPVILLAGGGNTAYIYTRFAPMLSDQYRVIALSRRGYGASSQPSTGYDTATLSNDLHAAINALGLNRVTLIGHSIAGDEMTRFAALHPERVSRLVYLDAAYDRTAMLPVLLEKMPAIAEPEPTATQVASISGLQNYRQQTRGVRWPEEEIRALVKTTPQGEITEQVTPEHIEVQLITGVIAPDYSKVKAPALAIYAQPQKPSDVFPWLKPTDSQWLIAQTAINQTLLPAYQQQRDLFARTMAKQQTLVLPGANHYVFISHQDEVLRAIRAFMQ</sequence>
<dbReference type="PROSITE" id="PS51257">
    <property type="entry name" value="PROKAR_LIPOPROTEIN"/>
    <property type="match status" value="1"/>
</dbReference>
<dbReference type="PRINTS" id="PR00412">
    <property type="entry name" value="EPOXHYDRLASE"/>
</dbReference>
<dbReference type="EMBL" id="CP157355">
    <property type="protein sequence ID" value="XBM01643.1"/>
    <property type="molecule type" value="Genomic_DNA"/>
</dbReference>